<dbReference type="InterPro" id="IPR029068">
    <property type="entry name" value="Glyas_Bleomycin-R_OHBP_Dase"/>
</dbReference>
<dbReference type="EMBL" id="BSEN01000004">
    <property type="protein sequence ID" value="GLJ75621.1"/>
    <property type="molecule type" value="Genomic_DNA"/>
</dbReference>
<reference evidence="2" key="1">
    <citation type="journal article" date="2014" name="Int. J. Syst. Evol. Microbiol.">
        <title>Complete genome sequence of Corynebacterium casei LMG S-19264T (=DSM 44701T), isolated from a smear-ripened cheese.</title>
        <authorList>
            <consortium name="US DOE Joint Genome Institute (JGI-PGF)"/>
            <person name="Walter F."/>
            <person name="Albersmeier A."/>
            <person name="Kalinowski J."/>
            <person name="Ruckert C."/>
        </authorList>
    </citation>
    <scope>NUCLEOTIDE SEQUENCE</scope>
    <source>
        <strain evidence="2">VKM Ac-1401</strain>
    </source>
</reference>
<reference evidence="2" key="2">
    <citation type="submission" date="2023-01" db="EMBL/GenBank/DDBJ databases">
        <authorList>
            <person name="Sun Q."/>
            <person name="Evtushenko L."/>
        </authorList>
    </citation>
    <scope>NUCLEOTIDE SEQUENCE</scope>
    <source>
        <strain evidence="2">VKM Ac-1401</strain>
    </source>
</reference>
<dbReference type="AlphaFoldDB" id="A0A9W6H7Y6"/>
<accession>A0A9W6H7Y6</accession>
<organism evidence="2 3">
    <name type="scientific">Leifsonia poae</name>
    <dbReference type="NCBI Taxonomy" id="110933"/>
    <lineage>
        <taxon>Bacteria</taxon>
        <taxon>Bacillati</taxon>
        <taxon>Actinomycetota</taxon>
        <taxon>Actinomycetes</taxon>
        <taxon>Micrococcales</taxon>
        <taxon>Microbacteriaceae</taxon>
        <taxon>Leifsonia</taxon>
    </lineage>
</organism>
<dbReference type="PROSITE" id="PS51819">
    <property type="entry name" value="VOC"/>
    <property type="match status" value="1"/>
</dbReference>
<protein>
    <submittedName>
        <fullName evidence="2">Glyoxalase</fullName>
    </submittedName>
</protein>
<dbReference type="SUPFAM" id="SSF54593">
    <property type="entry name" value="Glyoxalase/Bleomycin resistance protein/Dihydroxybiphenyl dioxygenase"/>
    <property type="match status" value="1"/>
</dbReference>
<dbReference type="Proteomes" id="UP001142372">
    <property type="component" value="Unassembled WGS sequence"/>
</dbReference>
<evidence type="ECO:0000313" key="3">
    <source>
        <dbReference type="Proteomes" id="UP001142372"/>
    </source>
</evidence>
<gene>
    <name evidence="2" type="ORF">GCM10017584_11950</name>
</gene>
<evidence type="ECO:0000313" key="2">
    <source>
        <dbReference type="EMBL" id="GLJ75621.1"/>
    </source>
</evidence>
<keyword evidence="3" id="KW-1185">Reference proteome</keyword>
<evidence type="ECO:0000259" key="1">
    <source>
        <dbReference type="PROSITE" id="PS51819"/>
    </source>
</evidence>
<feature type="domain" description="VOC" evidence="1">
    <location>
        <begin position="7"/>
        <end position="126"/>
    </location>
</feature>
<name>A0A9W6H7Y6_9MICO</name>
<dbReference type="InterPro" id="IPR037523">
    <property type="entry name" value="VOC_core"/>
</dbReference>
<dbReference type="Gene3D" id="3.10.180.10">
    <property type="entry name" value="2,3-Dihydroxybiphenyl 1,2-Dioxygenase, domain 1"/>
    <property type="match status" value="1"/>
</dbReference>
<proteinExistence type="predicted"/>
<dbReference type="Pfam" id="PF00903">
    <property type="entry name" value="Glyoxalase"/>
    <property type="match status" value="1"/>
</dbReference>
<comment type="caution">
    <text evidence="2">The sequence shown here is derived from an EMBL/GenBank/DDBJ whole genome shotgun (WGS) entry which is preliminary data.</text>
</comment>
<dbReference type="InterPro" id="IPR004360">
    <property type="entry name" value="Glyas_Fos-R_dOase_dom"/>
</dbReference>
<sequence>MLMLEKFPIYAVLPASDLQRATEWFRDKLELEPEETGDGYAVFGTNSAAKIQIYETPNAGTAQNTALGWSTDDLDGTMAHLRERGVVFEDYDFPGLKTENGVATSPRDRAAWFLDSEGNILCVSQRL</sequence>